<keyword evidence="5" id="KW-0963">Cytoplasm</keyword>
<comment type="subcellular location">
    <subcellularLocation>
        <location evidence="2">Cytoplasm</location>
    </subcellularLocation>
</comment>
<comment type="function">
    <text evidence="1">Specifically methylates the cytosine at position 967 (m5C967) of 16S rRNA.</text>
</comment>
<keyword evidence="17" id="KW-1185">Reference proteome</keyword>
<dbReference type="InterPro" id="IPR001678">
    <property type="entry name" value="MeTrfase_RsmB-F_NOP2_dom"/>
</dbReference>
<gene>
    <name evidence="16" type="ORF">ZMTM_01600</name>
</gene>
<dbReference type="Pfam" id="PF22458">
    <property type="entry name" value="RsmF-B_ferredox"/>
    <property type="match status" value="1"/>
</dbReference>
<keyword evidence="10 14" id="KW-0694">RNA-binding</keyword>
<dbReference type="Gene3D" id="1.10.287.730">
    <property type="entry name" value="Helix hairpin bin"/>
    <property type="match status" value="1"/>
</dbReference>
<evidence type="ECO:0000256" key="3">
    <source>
        <dbReference type="ARBA" id="ARBA00007494"/>
    </source>
</evidence>
<dbReference type="FunFam" id="3.40.50.150:FF:000022">
    <property type="entry name" value="Ribosomal RNA small subunit methyltransferase B"/>
    <property type="match status" value="1"/>
</dbReference>
<comment type="similarity">
    <text evidence="3 14">Belongs to the class I-like SAM-binding methyltransferase superfamily. RsmB/NOP family.</text>
</comment>
<protein>
    <recommendedName>
        <fullName evidence="4">16S rRNA (cytosine(967)-C(5))-methyltransferase</fullName>
        <ecNumber evidence="4">2.1.1.176</ecNumber>
    </recommendedName>
    <alternativeName>
        <fullName evidence="11">16S rRNA m5C967 methyltransferase</fullName>
    </alternativeName>
    <alternativeName>
        <fullName evidence="12">rRNA (cytosine-C(5)-)-methyltransferase RsmB</fullName>
    </alternativeName>
</protein>
<feature type="domain" description="SAM-dependent MTase RsmB/NOP-type" evidence="15">
    <location>
        <begin position="162"/>
        <end position="446"/>
    </location>
</feature>
<dbReference type="Gene3D" id="3.30.70.1170">
    <property type="entry name" value="Sun protein, domain 3"/>
    <property type="match status" value="1"/>
</dbReference>
<dbReference type="AlphaFoldDB" id="A0A8D5G5X1"/>
<evidence type="ECO:0000256" key="11">
    <source>
        <dbReference type="ARBA" id="ARBA00030399"/>
    </source>
</evidence>
<evidence type="ECO:0000256" key="8">
    <source>
        <dbReference type="ARBA" id="ARBA00022679"/>
    </source>
</evidence>
<evidence type="ECO:0000256" key="13">
    <source>
        <dbReference type="ARBA" id="ARBA00047283"/>
    </source>
</evidence>
<dbReference type="Pfam" id="PF01189">
    <property type="entry name" value="Methyltr_RsmB-F"/>
    <property type="match status" value="1"/>
</dbReference>
<feature type="active site" description="Nucleophile" evidence="14">
    <location>
        <position position="370"/>
    </location>
</feature>
<dbReference type="KEGG" id="mpau:ZMTM_01600"/>
<dbReference type="InterPro" id="IPR029063">
    <property type="entry name" value="SAM-dependent_MTases_sf"/>
</dbReference>
<evidence type="ECO:0000256" key="1">
    <source>
        <dbReference type="ARBA" id="ARBA00002724"/>
    </source>
</evidence>
<dbReference type="CDD" id="cd02440">
    <property type="entry name" value="AdoMet_MTases"/>
    <property type="match status" value="1"/>
</dbReference>
<evidence type="ECO:0000256" key="9">
    <source>
        <dbReference type="ARBA" id="ARBA00022691"/>
    </source>
</evidence>
<dbReference type="Gene3D" id="3.40.50.150">
    <property type="entry name" value="Vaccinia Virus protein VP39"/>
    <property type="match status" value="1"/>
</dbReference>
<dbReference type="InterPro" id="IPR004573">
    <property type="entry name" value="rRNA_ssu_MeTfrase_B"/>
</dbReference>
<feature type="binding site" evidence="14">
    <location>
        <position position="272"/>
    </location>
    <ligand>
        <name>S-adenosyl-L-methionine</name>
        <dbReference type="ChEBI" id="CHEBI:59789"/>
    </ligand>
</feature>
<keyword evidence="6" id="KW-0698">rRNA processing</keyword>
<dbReference type="InterPro" id="IPR035926">
    <property type="entry name" value="NusB-like_sf"/>
</dbReference>
<accession>A0A8D5G5X1</accession>
<proteinExistence type="inferred from homology"/>
<keyword evidence="7 14" id="KW-0489">Methyltransferase</keyword>
<organism evidence="16 17">
    <name type="scientific">Methyloradius palustris</name>
    <dbReference type="NCBI Taxonomy" id="2778876"/>
    <lineage>
        <taxon>Bacteria</taxon>
        <taxon>Pseudomonadati</taxon>
        <taxon>Pseudomonadota</taxon>
        <taxon>Betaproteobacteria</taxon>
        <taxon>Nitrosomonadales</taxon>
        <taxon>Methylophilaceae</taxon>
        <taxon>Methyloradius</taxon>
    </lineage>
</organism>
<dbReference type="GO" id="GO:0003723">
    <property type="term" value="F:RNA binding"/>
    <property type="evidence" value="ECO:0007669"/>
    <property type="project" value="UniProtKB-UniRule"/>
</dbReference>
<dbReference type="PRINTS" id="PR02008">
    <property type="entry name" value="RCMTFAMILY"/>
</dbReference>
<dbReference type="GO" id="GO:0008649">
    <property type="term" value="F:rRNA methyltransferase activity"/>
    <property type="evidence" value="ECO:0007669"/>
    <property type="project" value="InterPro"/>
</dbReference>
<dbReference type="SUPFAM" id="SSF48013">
    <property type="entry name" value="NusB-like"/>
    <property type="match status" value="1"/>
</dbReference>
<evidence type="ECO:0000313" key="17">
    <source>
        <dbReference type="Proteomes" id="UP000826722"/>
    </source>
</evidence>
<dbReference type="EMBL" id="AP024110">
    <property type="protein sequence ID" value="BCM23901.1"/>
    <property type="molecule type" value="Genomic_DNA"/>
</dbReference>
<dbReference type="Gene3D" id="1.10.940.10">
    <property type="entry name" value="NusB-like"/>
    <property type="match status" value="1"/>
</dbReference>
<evidence type="ECO:0000259" key="15">
    <source>
        <dbReference type="PROSITE" id="PS51686"/>
    </source>
</evidence>
<dbReference type="PROSITE" id="PS51686">
    <property type="entry name" value="SAM_MT_RSMB_NOP"/>
    <property type="match status" value="1"/>
</dbReference>
<dbReference type="InterPro" id="IPR049560">
    <property type="entry name" value="MeTrfase_RsmB-F_NOP2_cat"/>
</dbReference>
<dbReference type="NCBIfam" id="TIGR00563">
    <property type="entry name" value="rsmB"/>
    <property type="match status" value="1"/>
</dbReference>
<feature type="binding site" evidence="14">
    <location>
        <position position="298"/>
    </location>
    <ligand>
        <name>S-adenosyl-L-methionine</name>
        <dbReference type="ChEBI" id="CHEBI:59789"/>
    </ligand>
</feature>
<evidence type="ECO:0000313" key="16">
    <source>
        <dbReference type="EMBL" id="BCM23901.1"/>
    </source>
</evidence>
<feature type="binding site" evidence="14">
    <location>
        <begin position="250"/>
        <end position="256"/>
    </location>
    <ligand>
        <name>S-adenosyl-L-methionine</name>
        <dbReference type="ChEBI" id="CHEBI:59789"/>
    </ligand>
</feature>
<dbReference type="RefSeq" id="WP_221764476.1">
    <property type="nucleotide sequence ID" value="NZ_AP024110.1"/>
</dbReference>
<dbReference type="SUPFAM" id="SSF53335">
    <property type="entry name" value="S-adenosyl-L-methionine-dependent methyltransferases"/>
    <property type="match status" value="1"/>
</dbReference>
<evidence type="ECO:0000256" key="6">
    <source>
        <dbReference type="ARBA" id="ARBA00022552"/>
    </source>
</evidence>
<dbReference type="EC" id="2.1.1.176" evidence="4"/>
<evidence type="ECO:0000256" key="4">
    <source>
        <dbReference type="ARBA" id="ARBA00012140"/>
    </source>
</evidence>
<dbReference type="Pfam" id="PF01029">
    <property type="entry name" value="NusB"/>
    <property type="match status" value="1"/>
</dbReference>
<dbReference type="PANTHER" id="PTHR22807:SF61">
    <property type="entry name" value="NOL1_NOP2_SUN FAMILY PROTEIN _ ANTITERMINATION NUSB DOMAIN-CONTAINING PROTEIN"/>
    <property type="match status" value="1"/>
</dbReference>
<sequence length="446" mass="50020">MQVAQSLAANVVSHVLAGKNLTVALDESFRQNQEITPQQRAVTQDLSYGTLRFYGELRALLNELLETPLQDQYLRCLLLVAIYQINHDQAALHTIVDQAVNAAIKARKSWAKGLVNGVLRNYLRQREALQQKITADETARYSYPQWWINKLKKQYPEDWEAILMAGNQHPPMTLRVNQRKTNIIDYSNLLSQLGIEAQVLDAQALILQKPTSVERIPSFATGEVSVQDFGAHQAAKLLDIKDGMHVLDACCAPGGKTGHILELATVNLLAIDSDQIRLQRTQSNLTRLGLQAELKVGDAAVPDTWWDGTPFDRILADVPCTASGIVRRHVDIKWLRREADIASFSKQQAQILPALWRLLAKGGKLLYVTCSIFNEENQVQIDRFLEKHADAKQLPLDFASSQSATTQQNVDASETHLSEHNIKSHHGQLFPCAQHDGFFYALLQKI</sequence>
<dbReference type="PROSITE" id="PS01153">
    <property type="entry name" value="NOL1_NOP2_SUN"/>
    <property type="match status" value="1"/>
</dbReference>
<dbReference type="InterPro" id="IPR054728">
    <property type="entry name" value="RsmB-like_ferredoxin"/>
</dbReference>
<evidence type="ECO:0000256" key="12">
    <source>
        <dbReference type="ARBA" id="ARBA00031088"/>
    </source>
</evidence>
<evidence type="ECO:0000256" key="10">
    <source>
        <dbReference type="ARBA" id="ARBA00022884"/>
    </source>
</evidence>
<dbReference type="InterPro" id="IPR023267">
    <property type="entry name" value="RCMT"/>
</dbReference>
<reference evidence="16" key="1">
    <citation type="journal article" date="2021" name="Arch. Microbiol.">
        <title>Methyloradius palustris gen. nov., sp. nov., a methanol-oxidizing bacterium isolated from snow.</title>
        <authorList>
            <person name="Miyadera T."/>
            <person name="Kojima H."/>
            <person name="Fukui M."/>
        </authorList>
    </citation>
    <scope>NUCLEOTIDE SEQUENCE</scope>
    <source>
        <strain evidence="16">Zm11</strain>
    </source>
</reference>
<dbReference type="InterPro" id="IPR006027">
    <property type="entry name" value="NusB_RsmB_TIM44"/>
</dbReference>
<dbReference type="GO" id="GO:0006355">
    <property type="term" value="P:regulation of DNA-templated transcription"/>
    <property type="evidence" value="ECO:0007669"/>
    <property type="project" value="InterPro"/>
</dbReference>
<name>A0A8D5G5X1_9PROT</name>
<comment type="catalytic activity">
    <reaction evidence="13">
        <text>cytidine(967) in 16S rRNA + S-adenosyl-L-methionine = 5-methylcytidine(967) in 16S rRNA + S-adenosyl-L-homocysteine + H(+)</text>
        <dbReference type="Rhea" id="RHEA:42748"/>
        <dbReference type="Rhea" id="RHEA-COMP:10219"/>
        <dbReference type="Rhea" id="RHEA-COMP:10220"/>
        <dbReference type="ChEBI" id="CHEBI:15378"/>
        <dbReference type="ChEBI" id="CHEBI:57856"/>
        <dbReference type="ChEBI" id="CHEBI:59789"/>
        <dbReference type="ChEBI" id="CHEBI:74483"/>
        <dbReference type="ChEBI" id="CHEBI:82748"/>
        <dbReference type="EC" id="2.1.1.176"/>
    </reaction>
</comment>
<evidence type="ECO:0000256" key="5">
    <source>
        <dbReference type="ARBA" id="ARBA00022490"/>
    </source>
</evidence>
<dbReference type="InterPro" id="IPR018314">
    <property type="entry name" value="RsmB/NOL1/NOP2-like_CS"/>
</dbReference>
<feature type="binding site" evidence="14">
    <location>
        <position position="317"/>
    </location>
    <ligand>
        <name>S-adenosyl-L-methionine</name>
        <dbReference type="ChEBI" id="CHEBI:59789"/>
    </ligand>
</feature>
<evidence type="ECO:0000256" key="2">
    <source>
        <dbReference type="ARBA" id="ARBA00004496"/>
    </source>
</evidence>
<dbReference type="NCBIfam" id="NF008149">
    <property type="entry name" value="PRK10901.1"/>
    <property type="match status" value="1"/>
</dbReference>
<evidence type="ECO:0000256" key="14">
    <source>
        <dbReference type="PROSITE-ProRule" id="PRU01023"/>
    </source>
</evidence>
<keyword evidence="9 14" id="KW-0949">S-adenosyl-L-methionine</keyword>
<dbReference type="PANTHER" id="PTHR22807">
    <property type="entry name" value="NOP2 YEAST -RELATED NOL1/NOP2/FMU SUN DOMAIN-CONTAINING"/>
    <property type="match status" value="1"/>
</dbReference>
<dbReference type="GO" id="GO:0005737">
    <property type="term" value="C:cytoplasm"/>
    <property type="evidence" value="ECO:0007669"/>
    <property type="project" value="UniProtKB-SubCell"/>
</dbReference>
<keyword evidence="8 14" id="KW-0808">Transferase</keyword>
<evidence type="ECO:0000256" key="7">
    <source>
        <dbReference type="ARBA" id="ARBA00022603"/>
    </source>
</evidence>
<dbReference type="Proteomes" id="UP000826722">
    <property type="component" value="Chromosome"/>
</dbReference>